<dbReference type="GeneID" id="71988180"/>
<dbReference type="AlphaFoldDB" id="A0A9Q8LE62"/>
<protein>
    <submittedName>
        <fullName evidence="1">Uncharacterized protein</fullName>
    </submittedName>
</protein>
<gene>
    <name evidence="1" type="ORF">CLAFUR5_08302</name>
</gene>
<reference evidence="1" key="1">
    <citation type="submission" date="2021-12" db="EMBL/GenBank/DDBJ databases">
        <authorList>
            <person name="Zaccaron A."/>
            <person name="Stergiopoulos I."/>
        </authorList>
    </citation>
    <scope>NUCLEOTIDE SEQUENCE</scope>
    <source>
        <strain evidence="1">Race5_Kim</strain>
    </source>
</reference>
<dbReference type="EMBL" id="CP090165">
    <property type="protein sequence ID" value="UJO15038.1"/>
    <property type="molecule type" value="Genomic_DNA"/>
</dbReference>
<reference evidence="1" key="2">
    <citation type="journal article" date="2022" name="Microb. Genom.">
        <title>A chromosome-scale genome assembly of the tomato pathogen Cladosporium fulvum reveals a compartmentalized genome architecture and the presence of a dispensable chromosome.</title>
        <authorList>
            <person name="Zaccaron A.Z."/>
            <person name="Chen L.H."/>
            <person name="Samaras A."/>
            <person name="Stergiopoulos I."/>
        </authorList>
    </citation>
    <scope>NUCLEOTIDE SEQUENCE</scope>
    <source>
        <strain evidence="1">Race5_Kim</strain>
    </source>
</reference>
<accession>A0A9Q8LE62</accession>
<organism evidence="1 2">
    <name type="scientific">Passalora fulva</name>
    <name type="common">Tomato leaf mold</name>
    <name type="synonym">Cladosporium fulvum</name>
    <dbReference type="NCBI Taxonomy" id="5499"/>
    <lineage>
        <taxon>Eukaryota</taxon>
        <taxon>Fungi</taxon>
        <taxon>Dikarya</taxon>
        <taxon>Ascomycota</taxon>
        <taxon>Pezizomycotina</taxon>
        <taxon>Dothideomycetes</taxon>
        <taxon>Dothideomycetidae</taxon>
        <taxon>Mycosphaerellales</taxon>
        <taxon>Mycosphaerellaceae</taxon>
        <taxon>Fulvia</taxon>
    </lineage>
</organism>
<keyword evidence="2" id="KW-1185">Reference proteome</keyword>
<dbReference type="Proteomes" id="UP000756132">
    <property type="component" value="Chromosome 3"/>
</dbReference>
<dbReference type="RefSeq" id="XP_047759404.1">
    <property type="nucleotide sequence ID" value="XM_047907450.1"/>
</dbReference>
<name>A0A9Q8LE62_PASFU</name>
<dbReference type="KEGG" id="ffu:CLAFUR5_08302"/>
<evidence type="ECO:0000313" key="1">
    <source>
        <dbReference type="EMBL" id="UJO15038.1"/>
    </source>
</evidence>
<evidence type="ECO:0000313" key="2">
    <source>
        <dbReference type="Proteomes" id="UP000756132"/>
    </source>
</evidence>
<sequence length="615" mass="70911">MATMADTTNDTVDIKKTGFLSLARELRDNIYEESTAVRHMSEIDETISSYARAELHDIPSTQLKLTCRQVKVEYEETLARLAAPPRLVITISDASGQTTRAWHYLCRTPRPHSLPLRQLSPGLLERLADVEQIDVVFERGSTGGNLTALVHMLPRWKKMRRIQHRDYTNKFQVIDGVPRLRLYANDTALQTVEPKSNQWGRRLPKKTYATENILIVAAGSLSKRRHCMRGFHSHRLMLTHSHGHGRMAPGAIRRGYYILRSGAGDMHILFSNFVGLQHACYSTMKTYAEALLDGMKGTTSDISSPPIVKPPKLSSKNTSDKISFLDIPRELRDHIYSEADDSIREPEIERRFQWADRALSRSLPNLSLLQSCVQVKREYIEELARHSFERSLTIEIGKGHQWWRDRPFDDPWWGSAKFRGLDYRLPEVQTLVLIFHAHERSHLEQPFYRVREALHSAMDLSQRTKTKFIYSLDMATLREHLQTFGNILPAAMMRDAFYRSELAIELNRQGDMDDDEVETGMRRRRDEFENETVTIVHDKLFVPCEAYWEEHPKNRIAYKVALKERERVRVLTSEAGLVEGVNDVVPKDLDVVESEVMPKLTGSFEEVEAEMEAVK</sequence>
<dbReference type="OrthoDB" id="4790878at2759"/>
<proteinExistence type="predicted"/>